<evidence type="ECO:0000313" key="1">
    <source>
        <dbReference type="EMBL" id="KAK1140538.1"/>
    </source>
</evidence>
<keyword evidence="2" id="KW-1185">Reference proteome</keyword>
<gene>
    <name evidence="1" type="ORF">N8T08_010284</name>
</gene>
<comment type="caution">
    <text evidence="1">The sequence shown here is derived from an EMBL/GenBank/DDBJ whole genome shotgun (WGS) entry which is preliminary data.</text>
</comment>
<proteinExistence type="predicted"/>
<protein>
    <submittedName>
        <fullName evidence="1">Uncharacterized protein</fullName>
    </submittedName>
</protein>
<reference evidence="1 2" key="1">
    <citation type="journal article" date="2023" name="ACS Omega">
        <title>Identification of the Neoaspergillic Acid Biosynthesis Gene Cluster by Establishing an In Vitro CRISPR-Ribonucleoprotein Genetic System in Aspergillus melleus.</title>
        <authorList>
            <person name="Yuan B."/>
            <person name="Grau M.F."/>
            <person name="Murata R.M."/>
            <person name="Torok T."/>
            <person name="Venkateswaran K."/>
            <person name="Stajich J.E."/>
            <person name="Wang C.C.C."/>
        </authorList>
    </citation>
    <scope>NUCLEOTIDE SEQUENCE [LARGE SCALE GENOMIC DNA]</scope>
    <source>
        <strain evidence="1 2">IMV 1140</strain>
    </source>
</reference>
<organism evidence="1 2">
    <name type="scientific">Aspergillus melleus</name>
    <dbReference type="NCBI Taxonomy" id="138277"/>
    <lineage>
        <taxon>Eukaryota</taxon>
        <taxon>Fungi</taxon>
        <taxon>Dikarya</taxon>
        <taxon>Ascomycota</taxon>
        <taxon>Pezizomycotina</taxon>
        <taxon>Eurotiomycetes</taxon>
        <taxon>Eurotiomycetidae</taxon>
        <taxon>Eurotiales</taxon>
        <taxon>Aspergillaceae</taxon>
        <taxon>Aspergillus</taxon>
        <taxon>Aspergillus subgen. Circumdati</taxon>
    </lineage>
</organism>
<name>A0ACC3AT78_9EURO</name>
<sequence>MEPSRPPNPNPSSLLWAHQIRREHIHLVQQIDILKADIAVATETMNDLKRDLEKVTRQVEDTKICNALVKGDLVLLECRLDTRLHTMLERINSLEKENGLLKTRVEVLEAERQRGGEHHQREAPSTVSQRQGQKRSPGRQPTVLRIACENGVFKRAQSRGLLDQDQSISVDTTASKPLTDSEILAPDSMPANESSPLPLLCPEDYVRSLSETTLTSSYISKDGEPQNNRPQTRSANTNSNPEETGRWDQLTKEKRSRLADFYHRVSPLYMGWPHPDNEERNLSAFVRSIHDTDTRVLLEARMHVANCRSWDELRAMVHEMTEESEGDAAVGERVIQPGADVQQATARNGNPVKSTLKRKRYIPIVPPDQEEQLVIDSYGRGLPGVS</sequence>
<dbReference type="Proteomes" id="UP001177260">
    <property type="component" value="Unassembled WGS sequence"/>
</dbReference>
<dbReference type="EMBL" id="JAOPJF010000081">
    <property type="protein sequence ID" value="KAK1140538.1"/>
    <property type="molecule type" value="Genomic_DNA"/>
</dbReference>
<evidence type="ECO:0000313" key="2">
    <source>
        <dbReference type="Proteomes" id="UP001177260"/>
    </source>
</evidence>
<accession>A0ACC3AT78</accession>